<evidence type="ECO:0000313" key="3">
    <source>
        <dbReference type="Proteomes" id="UP001160499"/>
    </source>
</evidence>
<reference evidence="2 3" key="1">
    <citation type="submission" date="2023-04" db="EMBL/GenBank/DDBJ databases">
        <title>Forest soil microbial communities from Buena Vista Peninsula, Colon Province, Panama.</title>
        <authorList>
            <person name="Bouskill N."/>
        </authorList>
    </citation>
    <scope>NUCLEOTIDE SEQUENCE [LARGE SCALE GENOMIC DNA]</scope>
    <source>
        <strain evidence="2 3">GGS1</strain>
    </source>
</reference>
<comment type="caution">
    <text evidence="2">The sequence shown here is derived from an EMBL/GenBank/DDBJ whole genome shotgun (WGS) entry which is preliminary data.</text>
</comment>
<accession>A0ABT6LXN9</accession>
<name>A0ABT6LXN9_9ACTN</name>
<dbReference type="EMBL" id="JARXVH010000020">
    <property type="protein sequence ID" value="MDH6221052.1"/>
    <property type="molecule type" value="Genomic_DNA"/>
</dbReference>
<gene>
    <name evidence="2" type="ORF">M2283_008394</name>
</gene>
<sequence length="304" mass="32386">MAAGWAPPSRHLYGVTGTRYPRPAVHTASPLRAMLREAFRSAWATTPQFRQTKRARRARFLLSMWPHSKHCCKVWAGSTKTTGTPALRALETMRSASWAKDLGALLLELVPQVELTLAVPVQAAPGGLVAGGCGGDVGDAEIDANELVGLVLLGLGHVAGCGQVEHAAVFDQIGFALAALPQRLECIRGAGETDAFDASGEGPDRNGLRVVVPAQTPVVVRLRGLGPKDASARCPAPSPCTWTPTTTRTPPVLCSASAACMDASLTRGRRRPFRPVALARRTHSRLAERLSPSHPVLRASRHCR</sequence>
<dbReference type="Proteomes" id="UP001160499">
    <property type="component" value="Unassembled WGS sequence"/>
</dbReference>
<keyword evidence="3" id="KW-1185">Reference proteome</keyword>
<proteinExistence type="predicted"/>
<protein>
    <submittedName>
        <fullName evidence="2">Uncharacterized protein</fullName>
    </submittedName>
</protein>
<evidence type="ECO:0000313" key="2">
    <source>
        <dbReference type="EMBL" id="MDH6221052.1"/>
    </source>
</evidence>
<organism evidence="2 3">
    <name type="scientific">Streptomyces pseudovenezuelae</name>
    <dbReference type="NCBI Taxonomy" id="67350"/>
    <lineage>
        <taxon>Bacteria</taxon>
        <taxon>Bacillati</taxon>
        <taxon>Actinomycetota</taxon>
        <taxon>Actinomycetes</taxon>
        <taxon>Kitasatosporales</taxon>
        <taxon>Streptomycetaceae</taxon>
        <taxon>Streptomyces</taxon>
        <taxon>Streptomyces aurantiacus group</taxon>
    </lineage>
</organism>
<feature type="region of interest" description="Disordered" evidence="1">
    <location>
        <begin position="284"/>
        <end position="304"/>
    </location>
</feature>
<evidence type="ECO:0000256" key="1">
    <source>
        <dbReference type="SAM" id="MobiDB-lite"/>
    </source>
</evidence>